<gene>
    <name evidence="1" type="ORF">SAMN06297251_10977</name>
</gene>
<dbReference type="EMBL" id="FWXR01000009">
    <property type="protein sequence ID" value="SMC82044.1"/>
    <property type="molecule type" value="Genomic_DNA"/>
</dbReference>
<name>A0A1W2CAP9_9HYPH</name>
<organism evidence="1 2">
    <name type="scientific">Fulvimarina manganoxydans</name>
    <dbReference type="NCBI Taxonomy" id="937218"/>
    <lineage>
        <taxon>Bacteria</taxon>
        <taxon>Pseudomonadati</taxon>
        <taxon>Pseudomonadota</taxon>
        <taxon>Alphaproteobacteria</taxon>
        <taxon>Hyphomicrobiales</taxon>
        <taxon>Aurantimonadaceae</taxon>
        <taxon>Fulvimarina</taxon>
    </lineage>
</organism>
<evidence type="ECO:0000313" key="1">
    <source>
        <dbReference type="EMBL" id="SMC82044.1"/>
    </source>
</evidence>
<dbReference type="AlphaFoldDB" id="A0A1W2CAP9"/>
<dbReference type="RefSeq" id="WP_084410237.1">
    <property type="nucleotide sequence ID" value="NZ_FWXR01000009.1"/>
</dbReference>
<keyword evidence="2" id="KW-1185">Reference proteome</keyword>
<dbReference type="STRING" id="937218.SAMN06297251_10977"/>
<evidence type="ECO:0000313" key="2">
    <source>
        <dbReference type="Proteomes" id="UP000192656"/>
    </source>
</evidence>
<protein>
    <submittedName>
        <fullName evidence="1">Uncharacterized protein</fullName>
    </submittedName>
</protein>
<proteinExistence type="predicted"/>
<dbReference type="Proteomes" id="UP000192656">
    <property type="component" value="Unassembled WGS sequence"/>
</dbReference>
<accession>A0A1W2CAP9</accession>
<sequence length="63" mass="7126">MKTSGALIDPPTPFDSVEAWERFIEDIRGLADSSPEAREELNRARDMVEALRAEEPGQLNFHI</sequence>
<reference evidence="1 2" key="1">
    <citation type="submission" date="2017-04" db="EMBL/GenBank/DDBJ databases">
        <authorList>
            <person name="Afonso C.L."/>
            <person name="Miller P.J."/>
            <person name="Scott M.A."/>
            <person name="Spackman E."/>
            <person name="Goraichik I."/>
            <person name="Dimitrov K.M."/>
            <person name="Suarez D.L."/>
            <person name="Swayne D.E."/>
        </authorList>
    </citation>
    <scope>NUCLEOTIDE SEQUENCE [LARGE SCALE GENOMIC DNA]</scope>
    <source>
        <strain evidence="1 2">CGMCC 1.10972</strain>
    </source>
</reference>